<evidence type="ECO:0000313" key="2">
    <source>
        <dbReference type="Proteomes" id="UP000299102"/>
    </source>
</evidence>
<accession>A0A4C2A280</accession>
<dbReference type="AlphaFoldDB" id="A0A4C2A280"/>
<comment type="caution">
    <text evidence="1">The sequence shown here is derived from an EMBL/GenBank/DDBJ whole genome shotgun (WGS) entry which is preliminary data.</text>
</comment>
<organism evidence="1 2">
    <name type="scientific">Eumeta variegata</name>
    <name type="common">Bagworm moth</name>
    <name type="synonym">Eumeta japonica</name>
    <dbReference type="NCBI Taxonomy" id="151549"/>
    <lineage>
        <taxon>Eukaryota</taxon>
        <taxon>Metazoa</taxon>
        <taxon>Ecdysozoa</taxon>
        <taxon>Arthropoda</taxon>
        <taxon>Hexapoda</taxon>
        <taxon>Insecta</taxon>
        <taxon>Pterygota</taxon>
        <taxon>Neoptera</taxon>
        <taxon>Endopterygota</taxon>
        <taxon>Lepidoptera</taxon>
        <taxon>Glossata</taxon>
        <taxon>Ditrysia</taxon>
        <taxon>Tineoidea</taxon>
        <taxon>Psychidae</taxon>
        <taxon>Oiketicinae</taxon>
        <taxon>Eumeta</taxon>
    </lineage>
</organism>
<evidence type="ECO:0000313" key="1">
    <source>
        <dbReference type="EMBL" id="GBP93832.1"/>
    </source>
</evidence>
<name>A0A4C2A280_EUMVA</name>
<dbReference type="EMBL" id="BGZK01002426">
    <property type="protein sequence ID" value="GBP93832.1"/>
    <property type="molecule type" value="Genomic_DNA"/>
</dbReference>
<proteinExistence type="predicted"/>
<sequence length="73" mass="8222">MLARLTLTLLSRSRTLSESRGMSLKKTWSWKSALFAFTGIASSSTLVYSPFNFRGFTLCRCANDSVLCSRKYV</sequence>
<keyword evidence="2" id="KW-1185">Reference proteome</keyword>
<dbReference type="Proteomes" id="UP000299102">
    <property type="component" value="Unassembled WGS sequence"/>
</dbReference>
<reference evidence="1 2" key="1">
    <citation type="journal article" date="2019" name="Commun. Biol.">
        <title>The bagworm genome reveals a unique fibroin gene that provides high tensile strength.</title>
        <authorList>
            <person name="Kono N."/>
            <person name="Nakamura H."/>
            <person name="Ohtoshi R."/>
            <person name="Tomita M."/>
            <person name="Numata K."/>
            <person name="Arakawa K."/>
        </authorList>
    </citation>
    <scope>NUCLEOTIDE SEQUENCE [LARGE SCALE GENOMIC DNA]</scope>
</reference>
<gene>
    <name evidence="1" type="ORF">EVAR_91971_1</name>
</gene>
<protein>
    <submittedName>
        <fullName evidence="1">Uncharacterized protein</fullName>
    </submittedName>
</protein>